<dbReference type="EMBL" id="BJYT01000001">
    <property type="protein sequence ID" value="GEO07824.1"/>
    <property type="molecule type" value="Genomic_DNA"/>
</dbReference>
<organism evidence="2 3">
    <name type="scientific">Segetibacter aerophilus</name>
    <dbReference type="NCBI Taxonomy" id="670293"/>
    <lineage>
        <taxon>Bacteria</taxon>
        <taxon>Pseudomonadati</taxon>
        <taxon>Bacteroidota</taxon>
        <taxon>Chitinophagia</taxon>
        <taxon>Chitinophagales</taxon>
        <taxon>Chitinophagaceae</taxon>
        <taxon>Segetibacter</taxon>
    </lineage>
</organism>
<evidence type="ECO:0000313" key="3">
    <source>
        <dbReference type="Proteomes" id="UP000321513"/>
    </source>
</evidence>
<dbReference type="SUPFAM" id="SSF54593">
    <property type="entry name" value="Glyoxalase/Bleomycin resistance protein/Dihydroxybiphenyl dioxygenase"/>
    <property type="match status" value="1"/>
</dbReference>
<feature type="domain" description="VOC" evidence="1">
    <location>
        <begin position="40"/>
        <end position="157"/>
    </location>
</feature>
<accession>A0A512B789</accession>
<dbReference type="Proteomes" id="UP000321513">
    <property type="component" value="Unassembled WGS sequence"/>
</dbReference>
<dbReference type="Gene3D" id="3.10.180.10">
    <property type="entry name" value="2,3-Dihydroxybiphenyl 1,2-Dioxygenase, domain 1"/>
    <property type="match status" value="1"/>
</dbReference>
<dbReference type="InterPro" id="IPR037523">
    <property type="entry name" value="VOC_core"/>
</dbReference>
<dbReference type="PANTHER" id="PTHR33993:SF5">
    <property type="entry name" value="GLYOXALASE"/>
    <property type="match status" value="1"/>
</dbReference>
<dbReference type="InterPro" id="IPR029068">
    <property type="entry name" value="Glyas_Bleomycin-R_OHBP_Dase"/>
</dbReference>
<evidence type="ECO:0000313" key="2">
    <source>
        <dbReference type="EMBL" id="GEO07824.1"/>
    </source>
</evidence>
<sequence>MKIRILLSLAFVVTFGLGFAFKSFMTKEDPEQPSIRKATGIGGIFFKCKDPKKMREWYQTHLGLSTNQYGAVFEWRQGEDTTKKGFSQWSPFSEKTKYFEPSTKDFMINYRVENLEGLVEQLRKDSVLVVDKIETVEYGKFVHVMDIEGNKIELWEPNDLEFEKLGKKIGARTTK</sequence>
<dbReference type="PANTHER" id="PTHR33993">
    <property type="entry name" value="GLYOXALASE-RELATED"/>
    <property type="match status" value="1"/>
</dbReference>
<comment type="caution">
    <text evidence="2">The sequence shown here is derived from an EMBL/GenBank/DDBJ whole genome shotgun (WGS) entry which is preliminary data.</text>
</comment>
<keyword evidence="3" id="KW-1185">Reference proteome</keyword>
<dbReference type="AlphaFoldDB" id="A0A512B789"/>
<dbReference type="PROSITE" id="PS51819">
    <property type="entry name" value="VOC"/>
    <property type="match status" value="1"/>
</dbReference>
<dbReference type="InterPro" id="IPR052164">
    <property type="entry name" value="Anthracycline_SecMetBiosynth"/>
</dbReference>
<name>A0A512B789_9BACT</name>
<evidence type="ECO:0000259" key="1">
    <source>
        <dbReference type="PROSITE" id="PS51819"/>
    </source>
</evidence>
<protein>
    <recommendedName>
        <fullName evidence="1">VOC domain-containing protein</fullName>
    </recommendedName>
</protein>
<gene>
    <name evidence="2" type="ORF">SAE01_03200</name>
</gene>
<proteinExistence type="predicted"/>
<dbReference type="RefSeq" id="WP_246113130.1">
    <property type="nucleotide sequence ID" value="NZ_BJYT01000001.1"/>
</dbReference>
<reference evidence="2 3" key="1">
    <citation type="submission" date="2019-07" db="EMBL/GenBank/DDBJ databases">
        <title>Whole genome shotgun sequence of Segetibacter aerophilus NBRC 106135.</title>
        <authorList>
            <person name="Hosoyama A."/>
            <person name="Uohara A."/>
            <person name="Ohji S."/>
            <person name="Ichikawa N."/>
        </authorList>
    </citation>
    <scope>NUCLEOTIDE SEQUENCE [LARGE SCALE GENOMIC DNA]</scope>
    <source>
        <strain evidence="2 3">NBRC 106135</strain>
    </source>
</reference>